<evidence type="ECO:0000256" key="11">
    <source>
        <dbReference type="ARBA" id="ARBA00023136"/>
    </source>
</evidence>
<name>A0AAV1IMV2_9CHLO</name>
<keyword evidence="6" id="KW-0256">Endoplasmic reticulum</keyword>
<dbReference type="PROSITE" id="PS50859">
    <property type="entry name" value="LONGIN"/>
    <property type="match status" value="1"/>
</dbReference>
<dbReference type="InterPro" id="IPR044565">
    <property type="entry name" value="Sec22"/>
</dbReference>
<dbReference type="GO" id="GO:0005484">
    <property type="term" value="F:SNAP receptor activity"/>
    <property type="evidence" value="ECO:0007669"/>
    <property type="project" value="InterPro"/>
</dbReference>
<dbReference type="SMART" id="SM01270">
    <property type="entry name" value="Longin"/>
    <property type="match status" value="1"/>
</dbReference>
<keyword evidence="4" id="KW-0813">Transport</keyword>
<evidence type="ECO:0000256" key="5">
    <source>
        <dbReference type="ARBA" id="ARBA00022692"/>
    </source>
</evidence>
<accession>A0AAV1IMV2</accession>
<keyword evidence="11 13" id="KW-0472">Membrane</keyword>
<dbReference type="CDD" id="cd15866">
    <property type="entry name" value="R-SNARE_SEC22"/>
    <property type="match status" value="1"/>
</dbReference>
<dbReference type="CDD" id="cd14824">
    <property type="entry name" value="Longin"/>
    <property type="match status" value="1"/>
</dbReference>
<evidence type="ECO:0000256" key="7">
    <source>
        <dbReference type="ARBA" id="ARBA00022927"/>
    </source>
</evidence>
<evidence type="ECO:0000256" key="13">
    <source>
        <dbReference type="SAM" id="Phobius"/>
    </source>
</evidence>
<dbReference type="InterPro" id="IPR011012">
    <property type="entry name" value="Longin-like_dom_sf"/>
</dbReference>
<dbReference type="GO" id="GO:0015031">
    <property type="term" value="P:protein transport"/>
    <property type="evidence" value="ECO:0007669"/>
    <property type="project" value="UniProtKB-KW"/>
</dbReference>
<dbReference type="Pfam" id="PF13774">
    <property type="entry name" value="Longin"/>
    <property type="match status" value="1"/>
</dbReference>
<keyword evidence="9" id="KW-0333">Golgi apparatus</keyword>
<evidence type="ECO:0000256" key="8">
    <source>
        <dbReference type="ARBA" id="ARBA00022989"/>
    </source>
</evidence>
<dbReference type="GO" id="GO:0000139">
    <property type="term" value="C:Golgi membrane"/>
    <property type="evidence" value="ECO:0007669"/>
    <property type="project" value="UniProtKB-SubCell"/>
</dbReference>
<dbReference type="FunFam" id="3.30.450.50:FF:000003">
    <property type="entry name" value="25.3 kDa vesicle transport protein-like"/>
    <property type="match status" value="1"/>
</dbReference>
<dbReference type="GO" id="GO:0006890">
    <property type="term" value="P:retrograde vesicle-mediated transport, Golgi to endoplasmic reticulum"/>
    <property type="evidence" value="ECO:0007669"/>
    <property type="project" value="InterPro"/>
</dbReference>
<evidence type="ECO:0000256" key="9">
    <source>
        <dbReference type="ARBA" id="ARBA00023034"/>
    </source>
</evidence>
<dbReference type="AlphaFoldDB" id="A0AAV1IMV2"/>
<dbReference type="Pfam" id="PF00957">
    <property type="entry name" value="Synaptobrevin"/>
    <property type="match status" value="1"/>
</dbReference>
<evidence type="ECO:0000256" key="4">
    <source>
        <dbReference type="ARBA" id="ARBA00022448"/>
    </source>
</evidence>
<dbReference type="Proteomes" id="UP001314263">
    <property type="component" value="Unassembled WGS sequence"/>
</dbReference>
<protein>
    <submittedName>
        <fullName evidence="16">Uncharacterized protein</fullName>
    </submittedName>
</protein>
<comment type="similarity">
    <text evidence="3">Belongs to the synaptobrevin family.</text>
</comment>
<comment type="subcellular location">
    <subcellularLocation>
        <location evidence="1">Endoplasmic reticulum membrane</location>
        <topology evidence="1">Single-pass type IV membrane protein</topology>
    </subcellularLocation>
    <subcellularLocation>
        <location evidence="2">Golgi apparatus membrane</location>
    </subcellularLocation>
</comment>
<gene>
    <name evidence="16" type="ORF">CVIRNUC_011193</name>
</gene>
<evidence type="ECO:0000256" key="10">
    <source>
        <dbReference type="ARBA" id="ARBA00023054"/>
    </source>
</evidence>
<proteinExistence type="inferred from homology"/>
<keyword evidence="17" id="KW-1185">Reference proteome</keyword>
<keyword evidence="10 12" id="KW-0175">Coiled coil</keyword>
<comment type="caution">
    <text evidence="16">The sequence shown here is derived from an EMBL/GenBank/DDBJ whole genome shotgun (WGS) entry which is preliminary data.</text>
</comment>
<evidence type="ECO:0000256" key="2">
    <source>
        <dbReference type="ARBA" id="ARBA00004394"/>
    </source>
</evidence>
<evidence type="ECO:0000256" key="1">
    <source>
        <dbReference type="ARBA" id="ARBA00004163"/>
    </source>
</evidence>
<dbReference type="GO" id="GO:0005789">
    <property type="term" value="C:endoplasmic reticulum membrane"/>
    <property type="evidence" value="ECO:0007669"/>
    <property type="project" value="UniProtKB-SubCell"/>
</dbReference>
<evidence type="ECO:0000313" key="17">
    <source>
        <dbReference type="Proteomes" id="UP001314263"/>
    </source>
</evidence>
<dbReference type="SUPFAM" id="SSF64356">
    <property type="entry name" value="SNARE-like"/>
    <property type="match status" value="1"/>
</dbReference>
<organism evidence="16 17">
    <name type="scientific">Coccomyxa viridis</name>
    <dbReference type="NCBI Taxonomy" id="1274662"/>
    <lineage>
        <taxon>Eukaryota</taxon>
        <taxon>Viridiplantae</taxon>
        <taxon>Chlorophyta</taxon>
        <taxon>core chlorophytes</taxon>
        <taxon>Trebouxiophyceae</taxon>
        <taxon>Trebouxiophyceae incertae sedis</taxon>
        <taxon>Coccomyxaceae</taxon>
        <taxon>Coccomyxa</taxon>
    </lineage>
</organism>
<dbReference type="SUPFAM" id="SSF58038">
    <property type="entry name" value="SNARE fusion complex"/>
    <property type="match status" value="1"/>
</dbReference>
<dbReference type="GO" id="GO:0006888">
    <property type="term" value="P:endoplasmic reticulum to Golgi vesicle-mediated transport"/>
    <property type="evidence" value="ECO:0007669"/>
    <property type="project" value="InterPro"/>
</dbReference>
<reference evidence="16 17" key="1">
    <citation type="submission" date="2023-10" db="EMBL/GenBank/DDBJ databases">
        <authorList>
            <person name="Maclean D."/>
            <person name="Macfadyen A."/>
        </authorList>
    </citation>
    <scope>NUCLEOTIDE SEQUENCE [LARGE SCALE GENOMIC DNA]</scope>
</reference>
<dbReference type="Gene3D" id="1.20.5.110">
    <property type="match status" value="1"/>
</dbReference>
<evidence type="ECO:0000313" key="16">
    <source>
        <dbReference type="EMBL" id="CAK0787971.1"/>
    </source>
</evidence>
<evidence type="ECO:0000259" key="15">
    <source>
        <dbReference type="PROSITE" id="PS50892"/>
    </source>
</evidence>
<evidence type="ECO:0000256" key="12">
    <source>
        <dbReference type="PROSITE-ProRule" id="PRU00290"/>
    </source>
</evidence>
<dbReference type="PROSITE" id="PS50892">
    <property type="entry name" value="V_SNARE"/>
    <property type="match status" value="1"/>
</dbReference>
<keyword evidence="8 13" id="KW-1133">Transmembrane helix</keyword>
<dbReference type="InterPro" id="IPR010908">
    <property type="entry name" value="Longin_dom"/>
</dbReference>
<feature type="transmembrane region" description="Helical" evidence="13">
    <location>
        <begin position="196"/>
        <end position="216"/>
    </location>
</feature>
<keyword evidence="7" id="KW-0653">Protein transport</keyword>
<evidence type="ECO:0000256" key="3">
    <source>
        <dbReference type="ARBA" id="ARBA00008025"/>
    </source>
</evidence>
<dbReference type="PANTHER" id="PTHR45837">
    <property type="entry name" value="VESICLE-TRAFFICKING PROTEIN SEC22B"/>
    <property type="match status" value="1"/>
</dbReference>
<dbReference type="EMBL" id="CAUYUE010000018">
    <property type="protein sequence ID" value="CAK0787971.1"/>
    <property type="molecule type" value="Genomic_DNA"/>
</dbReference>
<dbReference type="InterPro" id="IPR042855">
    <property type="entry name" value="V_SNARE_CC"/>
</dbReference>
<evidence type="ECO:0000256" key="6">
    <source>
        <dbReference type="ARBA" id="ARBA00022824"/>
    </source>
</evidence>
<evidence type="ECO:0000259" key="14">
    <source>
        <dbReference type="PROSITE" id="PS50859"/>
    </source>
</evidence>
<feature type="domain" description="V-SNARE coiled-coil homology" evidence="15">
    <location>
        <begin position="134"/>
        <end position="194"/>
    </location>
</feature>
<dbReference type="Gene3D" id="3.30.450.50">
    <property type="entry name" value="Longin domain"/>
    <property type="match status" value="1"/>
</dbReference>
<keyword evidence="5 13" id="KW-0812">Transmembrane</keyword>
<sequence>MVRLTLLSRVHDGLPLAEGLDNEKDRDLDQYKLQAKTLFKKMAVEKPHNSRMSVDSGHFVFHYIINADVCYLTLTEKSYPRKLAYQYLEELQTEFINLYGPQIQSVSRPYAFIKFDTYISKTKKLYLDTRTQRNMAKLSEDISEVHSIMTRNIADVLGQGERLDKMSQMSAALTSQSKQYATKARDLHRQALIRKYMPIGVIVLIFFFVIWARWFFYGRR</sequence>
<feature type="domain" description="Longin" evidence="14">
    <location>
        <begin position="6"/>
        <end position="119"/>
    </location>
</feature>